<proteinExistence type="predicted"/>
<dbReference type="PROSITE" id="PS51257">
    <property type="entry name" value="PROKAR_LIPOPROTEIN"/>
    <property type="match status" value="1"/>
</dbReference>
<feature type="signal peptide" evidence="1">
    <location>
        <begin position="1"/>
        <end position="24"/>
    </location>
</feature>
<feature type="chain" id="PRO_5024383892" description="Lipoprotein" evidence="1">
    <location>
        <begin position="25"/>
        <end position="145"/>
    </location>
</feature>
<keyword evidence="5" id="KW-1185">Reference proteome</keyword>
<dbReference type="EMBL" id="VKKZ01000021">
    <property type="protein sequence ID" value="KAA6433350.1"/>
    <property type="molecule type" value="Genomic_DNA"/>
</dbReference>
<sequence length="145" mass="15836">MKRQRLFPLLIVFLLLGCARTKQVASQEPQIPPPPLQPLQQSPPVALSWQKPIAVGSLTVTLQKIEDSRCPKDVLCIWAGRAAADVQLQDSSGTSISKTLALGSMVTVPFGSKTYRVTLREVTPYPMISDLHPAEKEAFISVSVL</sequence>
<comment type="caution">
    <text evidence="2">The sequence shown here is derived from an EMBL/GenBank/DDBJ whole genome shotgun (WGS) entry which is preliminary data.</text>
</comment>
<name>A0A5M8QEJ5_9BACT</name>
<accession>A0A5M8QEJ5</accession>
<organism evidence="2 4">
    <name type="scientific">Rufibacter glacialis</name>
    <dbReference type="NCBI Taxonomy" id="1259555"/>
    <lineage>
        <taxon>Bacteria</taxon>
        <taxon>Pseudomonadati</taxon>
        <taxon>Bacteroidota</taxon>
        <taxon>Cytophagia</taxon>
        <taxon>Cytophagales</taxon>
        <taxon>Hymenobacteraceae</taxon>
        <taxon>Rufibacter</taxon>
    </lineage>
</organism>
<reference evidence="2 4" key="1">
    <citation type="submission" date="2019-07" db="EMBL/GenBank/DDBJ databases">
        <authorList>
            <person name="Qu J.-H."/>
        </authorList>
    </citation>
    <scope>NUCLEOTIDE SEQUENCE [LARGE SCALE GENOMIC DNA]</scope>
    <source>
        <strain evidence="2 4">MDT1-10-3</strain>
    </source>
</reference>
<dbReference type="RefSeq" id="WP_149099010.1">
    <property type="nucleotide sequence ID" value="NZ_BMMG01000004.1"/>
</dbReference>
<gene>
    <name evidence="3" type="ORF">ACD591_06710</name>
    <name evidence="2" type="ORF">FOE74_12765</name>
</gene>
<dbReference type="AlphaFoldDB" id="A0A5M8QEJ5"/>
<evidence type="ECO:0000313" key="4">
    <source>
        <dbReference type="Proteomes" id="UP000323866"/>
    </source>
</evidence>
<reference evidence="2 4" key="2">
    <citation type="submission" date="2019-09" db="EMBL/GenBank/DDBJ databases">
        <title>A bacterium isolated from glacier soil.</title>
        <authorList>
            <person name="Liu Q."/>
        </authorList>
    </citation>
    <scope>NUCLEOTIDE SEQUENCE [LARGE SCALE GENOMIC DNA]</scope>
    <source>
        <strain evidence="2 4">MDT1-10-3</strain>
    </source>
</reference>
<protein>
    <recommendedName>
        <fullName evidence="6">Lipoprotein</fullName>
    </recommendedName>
</protein>
<evidence type="ECO:0008006" key="6">
    <source>
        <dbReference type="Google" id="ProtNLM"/>
    </source>
</evidence>
<evidence type="ECO:0000256" key="1">
    <source>
        <dbReference type="SAM" id="SignalP"/>
    </source>
</evidence>
<reference evidence="3 5" key="3">
    <citation type="submission" date="2024-08" db="EMBL/GenBank/DDBJ databases">
        <authorList>
            <person name="Wei W."/>
        </authorList>
    </citation>
    <scope>NUCLEOTIDE SEQUENCE [LARGE SCALE GENOMIC DNA]</scope>
    <source>
        <strain evidence="3 5">XU2</strain>
    </source>
</reference>
<evidence type="ECO:0000313" key="5">
    <source>
        <dbReference type="Proteomes" id="UP001570846"/>
    </source>
</evidence>
<dbReference type="Proteomes" id="UP001570846">
    <property type="component" value="Unassembled WGS sequence"/>
</dbReference>
<dbReference type="Proteomes" id="UP000323866">
    <property type="component" value="Unassembled WGS sequence"/>
</dbReference>
<dbReference type="OrthoDB" id="163809at2"/>
<dbReference type="EMBL" id="JBGOGF010000003">
    <property type="protein sequence ID" value="MFA1770977.1"/>
    <property type="molecule type" value="Genomic_DNA"/>
</dbReference>
<evidence type="ECO:0000313" key="3">
    <source>
        <dbReference type="EMBL" id="MFA1770977.1"/>
    </source>
</evidence>
<keyword evidence="1" id="KW-0732">Signal</keyword>
<evidence type="ECO:0000313" key="2">
    <source>
        <dbReference type="EMBL" id="KAA6433350.1"/>
    </source>
</evidence>